<name>A0A7W3TG69_9ACTN</name>
<proteinExistence type="predicted"/>
<evidence type="ECO:0000313" key="2">
    <source>
        <dbReference type="EMBL" id="MBB0246243.1"/>
    </source>
</evidence>
<gene>
    <name evidence="2" type="ORF">FNQ90_19550</name>
</gene>
<keyword evidence="3" id="KW-1185">Reference proteome</keyword>
<feature type="compositionally biased region" description="Basic and acidic residues" evidence="1">
    <location>
        <begin position="159"/>
        <end position="170"/>
    </location>
</feature>
<dbReference type="AlphaFoldDB" id="A0A7W3TG69"/>
<accession>A0A7W3TG69</accession>
<evidence type="ECO:0000256" key="1">
    <source>
        <dbReference type="SAM" id="MobiDB-lite"/>
    </source>
</evidence>
<comment type="caution">
    <text evidence="2">The sequence shown here is derived from an EMBL/GenBank/DDBJ whole genome shotgun (WGS) entry which is preliminary data.</text>
</comment>
<reference evidence="3" key="1">
    <citation type="submission" date="2019-10" db="EMBL/GenBank/DDBJ databases">
        <title>Streptomyces sp. nov., a novel actinobacterium isolated from alkaline environment.</title>
        <authorList>
            <person name="Golinska P."/>
        </authorList>
    </citation>
    <scope>NUCLEOTIDE SEQUENCE [LARGE SCALE GENOMIC DNA]</scope>
    <source>
        <strain evidence="3">DSM 42118</strain>
    </source>
</reference>
<dbReference type="EMBL" id="VKHT01000796">
    <property type="protein sequence ID" value="MBB0246243.1"/>
    <property type="molecule type" value="Genomic_DNA"/>
</dbReference>
<feature type="compositionally biased region" description="Basic residues" evidence="1">
    <location>
        <begin position="148"/>
        <end position="158"/>
    </location>
</feature>
<feature type="region of interest" description="Disordered" evidence="1">
    <location>
        <begin position="81"/>
        <end position="170"/>
    </location>
</feature>
<protein>
    <submittedName>
        <fullName evidence="2">Uncharacterized protein</fullName>
    </submittedName>
</protein>
<organism evidence="2 3">
    <name type="scientific">Streptomyces alkaliphilus</name>
    <dbReference type="NCBI Taxonomy" id="1472722"/>
    <lineage>
        <taxon>Bacteria</taxon>
        <taxon>Bacillati</taxon>
        <taxon>Actinomycetota</taxon>
        <taxon>Actinomycetes</taxon>
        <taxon>Kitasatosporales</taxon>
        <taxon>Streptomycetaceae</taxon>
        <taxon>Streptomyces</taxon>
    </lineage>
</organism>
<evidence type="ECO:0000313" key="3">
    <source>
        <dbReference type="Proteomes" id="UP000538929"/>
    </source>
</evidence>
<sequence length="197" mass="21650">MGRDPARVTAAEEFLSTLPGGWACGLKTARNLAPKLAEHTLRQGWDLTPELAAHLLRNLPERIHRRAGFLEGRIDDLERRDAVTPPRAAAGDGARCPQHPGREAASCLPCRAGDAPDPQAAPDMDPEAIEAIKAQLRGELPAAPRGRGERRPRRPLSRRAREAVQRREAEAFEEQRARALAGLEEHFPLDPTDEGRP</sequence>
<dbReference type="Proteomes" id="UP000538929">
    <property type="component" value="Unassembled WGS sequence"/>
</dbReference>
<feature type="compositionally biased region" description="Low complexity" evidence="1">
    <location>
        <begin position="112"/>
        <end position="123"/>
    </location>
</feature>